<dbReference type="PATRIC" id="fig|45071.6.peg.1997"/>
<reference evidence="1 2" key="1">
    <citation type="submission" date="2016-02" db="EMBL/GenBank/DDBJ databases">
        <title>Secondary metabolites in Legionella.</title>
        <authorList>
            <person name="Tobias N.J."/>
            <person name="Bode H.B."/>
        </authorList>
    </citation>
    <scope>NUCLEOTIDE SEQUENCE [LARGE SCALE GENOMIC DNA]</scope>
    <source>
        <strain evidence="1 2">DSM 19216</strain>
    </source>
</reference>
<comment type="caution">
    <text evidence="1">The sequence shown here is derived from an EMBL/GenBank/DDBJ whole genome shotgun (WGS) entry which is preliminary data.</text>
</comment>
<evidence type="ECO:0000313" key="1">
    <source>
        <dbReference type="EMBL" id="OEH48020.1"/>
    </source>
</evidence>
<keyword evidence="2" id="KW-1185">Reference proteome</keyword>
<evidence type="ECO:0000313" key="2">
    <source>
        <dbReference type="Proteomes" id="UP000095229"/>
    </source>
</evidence>
<dbReference type="OrthoDB" id="9899747at2"/>
<protein>
    <submittedName>
        <fullName evidence="1">Uncharacterized protein</fullName>
    </submittedName>
</protein>
<organism evidence="1 2">
    <name type="scientific">Legionella parisiensis</name>
    <dbReference type="NCBI Taxonomy" id="45071"/>
    <lineage>
        <taxon>Bacteria</taxon>
        <taxon>Pseudomonadati</taxon>
        <taxon>Pseudomonadota</taxon>
        <taxon>Gammaproteobacteria</taxon>
        <taxon>Legionellales</taxon>
        <taxon>Legionellaceae</taxon>
        <taxon>Legionella</taxon>
    </lineage>
</organism>
<name>A0A1E5JU70_9GAMM</name>
<dbReference type="RefSeq" id="WP_058517701.1">
    <property type="nucleotide sequence ID" value="NZ_CAAAIE010000009.1"/>
</dbReference>
<accession>A0A1E5JU70</accession>
<dbReference type="Proteomes" id="UP000095229">
    <property type="component" value="Unassembled WGS sequence"/>
</dbReference>
<gene>
    <name evidence="1" type="ORF">lpari_00957</name>
</gene>
<dbReference type="EMBL" id="LSOG01000032">
    <property type="protein sequence ID" value="OEH48020.1"/>
    <property type="molecule type" value="Genomic_DNA"/>
</dbReference>
<dbReference type="AlphaFoldDB" id="A0A1E5JU70"/>
<proteinExistence type="predicted"/>
<sequence>MFYKKETNALSTKVEFQGKWIPFPTYYNLTNKRVLYVFNDYEQKKLILKLFLASNLETAICEKDFDDCFYHFTLLGIFQEGSILVRLNQQLVKISSEDLSIISSQEWHFRGNLIGFIDNHNFFCIDSVARSHPYFLYIYRWHEDKFIPIHHEELKTQPKKNAGFFDMGEIIKVTSLGQNRYCCHIHNSNPFEFKLVILEINQKINEVKELNQIQPEAPNTEGEPYYLGGKYLVFPNGYLLTYYPHHDGLQIWDPVAGTCMKQWNWGDLELPECFNGRNANIEVFPDSIHLLIYVNNTLFLFNTDNLAMKIIKGTGEVAKFLKLHILTGGYGMVALRQGNELKILSFDLPEIKYERDTLIDSQRFFRLAAHRANIPRELVDLIILRTITPDAKNLLATKSSDTAEIEKEQSALTGIYKY</sequence>